<dbReference type="EMBL" id="SIJB01000009">
    <property type="protein sequence ID" value="NBI28094.1"/>
    <property type="molecule type" value="Genomic_DNA"/>
</dbReference>
<dbReference type="SUPFAM" id="SSF103481">
    <property type="entry name" value="Multidrug resistance efflux transporter EmrE"/>
    <property type="match status" value="2"/>
</dbReference>
<feature type="transmembrane region" description="Helical" evidence="7">
    <location>
        <begin position="98"/>
        <end position="117"/>
    </location>
</feature>
<evidence type="ECO:0000313" key="10">
    <source>
        <dbReference type="Proteomes" id="UP000448943"/>
    </source>
</evidence>
<feature type="transmembrane region" description="Helical" evidence="7">
    <location>
        <begin position="183"/>
        <end position="203"/>
    </location>
</feature>
<feature type="transmembrane region" description="Helical" evidence="7">
    <location>
        <begin position="7"/>
        <end position="26"/>
    </location>
</feature>
<proteinExistence type="inferred from homology"/>
<evidence type="ECO:0000256" key="4">
    <source>
        <dbReference type="ARBA" id="ARBA00022692"/>
    </source>
</evidence>
<feature type="transmembrane region" description="Helical" evidence="7">
    <location>
        <begin position="272"/>
        <end position="290"/>
    </location>
</feature>
<evidence type="ECO:0000256" key="3">
    <source>
        <dbReference type="ARBA" id="ARBA00022475"/>
    </source>
</evidence>
<keyword evidence="5 7" id="KW-1133">Transmembrane helix</keyword>
<dbReference type="InterPro" id="IPR000620">
    <property type="entry name" value="EamA_dom"/>
</dbReference>
<evidence type="ECO:0000256" key="6">
    <source>
        <dbReference type="ARBA" id="ARBA00023136"/>
    </source>
</evidence>
<comment type="similarity">
    <text evidence="2">Belongs to the EamA transporter family.</text>
</comment>
<feature type="domain" description="EamA" evidence="8">
    <location>
        <begin position="9"/>
        <end position="139"/>
    </location>
</feature>
<dbReference type="OrthoDB" id="1682095at2"/>
<gene>
    <name evidence="9" type="ORF">ERL59_03860</name>
</gene>
<evidence type="ECO:0000313" key="9">
    <source>
        <dbReference type="EMBL" id="NBI28094.1"/>
    </source>
</evidence>
<evidence type="ECO:0000256" key="7">
    <source>
        <dbReference type="SAM" id="Phobius"/>
    </source>
</evidence>
<evidence type="ECO:0000256" key="1">
    <source>
        <dbReference type="ARBA" id="ARBA00004651"/>
    </source>
</evidence>
<sequence length="314" mass="34448">MKQNNTLPIMAGLLGAIIVGLSFLFLKNIVSEASALSILSYRFTIAFMAMTIFILFKIIKVNFRNKPVLPLILFSLIQPVLAFSFQTYGMKYATSSEAGIITSLLPIFVMVFASLFLKESTSLIQKGSILLSAGGVIYIGFMSGVEGESNLIGFILILLSVISMAFYSILARKYSKQFSPLELTFAMMGIGMVMFNFILFVSPDKADFSLILEPYFMLSILYLGVFASVISSFLTNYMIAKIGASQSGVFVNLSTIVSIIAGVFILNEAFYSYHLIGTMLIIIGVIGANMKHANNKSFSNKSNNVIRGIIIKNE</sequence>
<dbReference type="GO" id="GO:0005886">
    <property type="term" value="C:plasma membrane"/>
    <property type="evidence" value="ECO:0007669"/>
    <property type="project" value="UniProtKB-SubCell"/>
</dbReference>
<keyword evidence="10" id="KW-1185">Reference proteome</keyword>
<feature type="transmembrane region" description="Helical" evidence="7">
    <location>
        <begin position="129"/>
        <end position="145"/>
    </location>
</feature>
<reference evidence="9 10" key="1">
    <citation type="submission" date="2019-01" db="EMBL/GenBank/DDBJ databases">
        <title>Chengkuizengella sp. nov., isolated from deep-sea sediment of East Pacific Ocean.</title>
        <authorList>
            <person name="Yang J."/>
            <person name="Lai Q."/>
            <person name="Shao Z."/>
        </authorList>
    </citation>
    <scope>NUCLEOTIDE SEQUENCE [LARGE SCALE GENOMIC DNA]</scope>
    <source>
        <strain evidence="9 10">YPA3-1-1</strain>
    </source>
</reference>
<protein>
    <submittedName>
        <fullName evidence="9">DMT family transporter</fullName>
    </submittedName>
</protein>
<organism evidence="9 10">
    <name type="scientific">Chengkuizengella marina</name>
    <dbReference type="NCBI Taxonomy" id="2507566"/>
    <lineage>
        <taxon>Bacteria</taxon>
        <taxon>Bacillati</taxon>
        <taxon>Bacillota</taxon>
        <taxon>Bacilli</taxon>
        <taxon>Bacillales</taxon>
        <taxon>Paenibacillaceae</taxon>
        <taxon>Chengkuizengella</taxon>
    </lineage>
</organism>
<feature type="domain" description="EamA" evidence="8">
    <location>
        <begin position="152"/>
        <end position="288"/>
    </location>
</feature>
<name>A0A6N9Q1S6_9BACL</name>
<dbReference type="RefSeq" id="WP_160644722.1">
    <property type="nucleotide sequence ID" value="NZ_SIJB01000009.1"/>
</dbReference>
<dbReference type="InterPro" id="IPR050638">
    <property type="entry name" value="AA-Vitamin_Transporters"/>
</dbReference>
<dbReference type="InterPro" id="IPR037185">
    <property type="entry name" value="EmrE-like"/>
</dbReference>
<comment type="caution">
    <text evidence="9">The sequence shown here is derived from an EMBL/GenBank/DDBJ whole genome shotgun (WGS) entry which is preliminary data.</text>
</comment>
<dbReference type="PANTHER" id="PTHR32322:SF18">
    <property type="entry name" value="S-ADENOSYLMETHIONINE_S-ADENOSYLHOMOCYSTEINE TRANSPORTER"/>
    <property type="match status" value="1"/>
</dbReference>
<evidence type="ECO:0000256" key="5">
    <source>
        <dbReference type="ARBA" id="ARBA00022989"/>
    </source>
</evidence>
<dbReference type="PANTHER" id="PTHR32322">
    <property type="entry name" value="INNER MEMBRANE TRANSPORTER"/>
    <property type="match status" value="1"/>
</dbReference>
<keyword evidence="3" id="KW-1003">Cell membrane</keyword>
<dbReference type="AlphaFoldDB" id="A0A6N9Q1S6"/>
<dbReference type="Proteomes" id="UP000448943">
    <property type="component" value="Unassembled WGS sequence"/>
</dbReference>
<feature type="transmembrane region" description="Helical" evidence="7">
    <location>
        <begin position="249"/>
        <end position="266"/>
    </location>
</feature>
<keyword evidence="4 7" id="KW-0812">Transmembrane</keyword>
<evidence type="ECO:0000256" key="2">
    <source>
        <dbReference type="ARBA" id="ARBA00007362"/>
    </source>
</evidence>
<feature type="transmembrane region" description="Helical" evidence="7">
    <location>
        <begin position="68"/>
        <end position="86"/>
    </location>
</feature>
<dbReference type="Pfam" id="PF00892">
    <property type="entry name" value="EamA"/>
    <property type="match status" value="2"/>
</dbReference>
<feature type="transmembrane region" description="Helical" evidence="7">
    <location>
        <begin position="151"/>
        <end position="171"/>
    </location>
</feature>
<accession>A0A6N9Q1S6</accession>
<feature type="transmembrane region" description="Helical" evidence="7">
    <location>
        <begin position="38"/>
        <end position="56"/>
    </location>
</feature>
<keyword evidence="6 7" id="KW-0472">Membrane</keyword>
<evidence type="ECO:0000259" key="8">
    <source>
        <dbReference type="Pfam" id="PF00892"/>
    </source>
</evidence>
<feature type="transmembrane region" description="Helical" evidence="7">
    <location>
        <begin position="215"/>
        <end position="237"/>
    </location>
</feature>
<comment type="subcellular location">
    <subcellularLocation>
        <location evidence="1">Cell membrane</location>
        <topology evidence="1">Multi-pass membrane protein</topology>
    </subcellularLocation>
</comment>